<keyword evidence="4" id="KW-1185">Reference proteome</keyword>
<dbReference type="PROSITE" id="PS00571">
    <property type="entry name" value="AMIDASES"/>
    <property type="match status" value="1"/>
</dbReference>
<dbReference type="AlphaFoldDB" id="A0A231G0F9"/>
<protein>
    <submittedName>
        <fullName evidence="3">Amidase</fullName>
    </submittedName>
</protein>
<dbReference type="Pfam" id="PF01425">
    <property type="entry name" value="Amidase"/>
    <property type="match status" value="1"/>
</dbReference>
<sequence length="474" mass="50743">MTPEEFKSLDAVGLVQRLKSGEVTPLELVNLAAREIEIQDPALGAVVAIDTEGAQRAALDPKAGLLAGVPILIKDTNIDVKGFATRHGSRLYEDAAPAQVDSEFVSRLRKAGAIILGKTKTPEFAGDFVTEPEWQGPCRNPRNPQYASGGSSGGSACAVGAGMVPVAHGTDCGGSIRVPASVCGVVGLKPSRGRNPVGPHVGEFVGGLDSEHVLTRTVRDSALLLDVLSGYEPGAPYAAPPAPLSWLECLKTRSPRLKIAFACARPDGSNIDEAIHKAILNAVDFLSKDGHELRPFNWPDMTKAGAAAALFWQMEIEALMEHKAQTRGYPISAQDVEWITYEFYKCSTQRTALDVHHARATQNKVSHDMADSFTDIDVLITPTVALAPPLIGGFVATGERYLDEWYKNAYAFSPFTEVFNLTGQPAISIPVGIMENGLPIGMQIVGKFGDEETILRLASEVERSLLATTLFAKA</sequence>
<proteinExistence type="inferred from homology"/>
<name>A0A231G0F9_PSEJE</name>
<dbReference type="Proteomes" id="UP000198542">
    <property type="component" value="Unassembled WGS sequence"/>
</dbReference>
<dbReference type="SUPFAM" id="SSF75304">
    <property type="entry name" value="Amidase signature (AS) enzymes"/>
    <property type="match status" value="1"/>
</dbReference>
<dbReference type="EMBL" id="FNTC01000002">
    <property type="protein sequence ID" value="SEC22391.1"/>
    <property type="molecule type" value="Genomic_DNA"/>
</dbReference>
<dbReference type="InterPro" id="IPR020556">
    <property type="entry name" value="Amidase_CS"/>
</dbReference>
<dbReference type="PANTHER" id="PTHR11895:SF7">
    <property type="entry name" value="GLUTAMYL-TRNA(GLN) AMIDOTRANSFERASE SUBUNIT A, MITOCHONDRIAL"/>
    <property type="match status" value="1"/>
</dbReference>
<dbReference type="InterPro" id="IPR000120">
    <property type="entry name" value="Amidase"/>
</dbReference>
<dbReference type="PANTHER" id="PTHR11895">
    <property type="entry name" value="TRANSAMIDASE"/>
    <property type="match status" value="1"/>
</dbReference>
<organism evidence="3 4">
    <name type="scientific">Pseudomonas jessenii</name>
    <dbReference type="NCBI Taxonomy" id="77298"/>
    <lineage>
        <taxon>Bacteria</taxon>
        <taxon>Pseudomonadati</taxon>
        <taxon>Pseudomonadota</taxon>
        <taxon>Gammaproteobacteria</taxon>
        <taxon>Pseudomonadales</taxon>
        <taxon>Pseudomonadaceae</taxon>
        <taxon>Pseudomonas</taxon>
    </lineage>
</organism>
<dbReference type="RefSeq" id="WP_090454909.1">
    <property type="nucleotide sequence ID" value="NZ_FNTC01000002.1"/>
</dbReference>
<evidence type="ECO:0000259" key="2">
    <source>
        <dbReference type="Pfam" id="PF01425"/>
    </source>
</evidence>
<dbReference type="GO" id="GO:0003824">
    <property type="term" value="F:catalytic activity"/>
    <property type="evidence" value="ECO:0007669"/>
    <property type="project" value="InterPro"/>
</dbReference>
<dbReference type="Gene3D" id="3.90.1300.10">
    <property type="entry name" value="Amidase signature (AS) domain"/>
    <property type="match status" value="1"/>
</dbReference>
<comment type="similarity">
    <text evidence="1">Belongs to the amidase family.</text>
</comment>
<evidence type="ECO:0000313" key="3">
    <source>
        <dbReference type="EMBL" id="SEC22391.1"/>
    </source>
</evidence>
<accession>A0A231G0F9</accession>
<evidence type="ECO:0000313" key="4">
    <source>
        <dbReference type="Proteomes" id="UP000198542"/>
    </source>
</evidence>
<reference evidence="4" key="1">
    <citation type="submission" date="2016-10" db="EMBL/GenBank/DDBJ databases">
        <authorList>
            <person name="Varghese N."/>
            <person name="Submissions S."/>
        </authorList>
    </citation>
    <scope>NUCLEOTIDE SEQUENCE [LARGE SCALE GENOMIC DNA]</scope>
    <source>
        <strain evidence="4">BS3660</strain>
    </source>
</reference>
<feature type="domain" description="Amidase" evidence="2">
    <location>
        <begin position="27"/>
        <end position="455"/>
    </location>
</feature>
<evidence type="ECO:0000256" key="1">
    <source>
        <dbReference type="ARBA" id="ARBA00009199"/>
    </source>
</evidence>
<dbReference type="InterPro" id="IPR023631">
    <property type="entry name" value="Amidase_dom"/>
</dbReference>
<dbReference type="InterPro" id="IPR036928">
    <property type="entry name" value="AS_sf"/>
</dbReference>
<gene>
    <name evidence="3" type="ORF">SAMN04490187_3606</name>
</gene>